<dbReference type="CDD" id="cd04584">
    <property type="entry name" value="CBS_pair_AcuB_like"/>
    <property type="match status" value="1"/>
</dbReference>
<proteinExistence type="predicted"/>
<dbReference type="SUPFAM" id="SSF55021">
    <property type="entry name" value="ACT-like"/>
    <property type="match status" value="1"/>
</dbReference>
<dbReference type="Pfam" id="PF22190">
    <property type="entry name" value="TTHA0829-like_ACT"/>
    <property type="match status" value="1"/>
</dbReference>
<protein>
    <recommendedName>
        <fullName evidence="3">CBS domain-containing protein</fullName>
    </recommendedName>
</protein>
<dbReference type="InterPro" id="IPR046342">
    <property type="entry name" value="CBS_dom_sf"/>
</dbReference>
<accession>A0A0P6XIW0</accession>
<dbReference type="OrthoDB" id="9802114at2"/>
<sequence>MLVGERMKKLVITVTKDVPIQEALAMMKRDKFRRLPVVDERGKLIGIVTESDLLNASPSDATSLSVWEINYLLSKITIEKVMTTRVITVAEDTPIEEAARIMSDNKIGGLPVCRNGEVIGIITETDLFKIFLELLGARTPGIRLTALVQEAPGKLHDMTKAIDELDGNIIALGTFMGETPGNRTVTIKVAGVSKDALVKAMEPIIERVVDVREMS</sequence>
<name>A0A0P6XIW0_9CHLR</name>
<dbReference type="PATRIC" id="fig|229921.5.peg.1892"/>
<dbReference type="AlphaFoldDB" id="A0A0P6XIW0"/>
<dbReference type="Proteomes" id="UP000050501">
    <property type="component" value="Unassembled WGS sequence"/>
</dbReference>
<gene>
    <name evidence="4" type="ORF">ADN01_12470</name>
</gene>
<organism evidence="4 5">
    <name type="scientific">Levilinea saccharolytica</name>
    <dbReference type="NCBI Taxonomy" id="229921"/>
    <lineage>
        <taxon>Bacteria</taxon>
        <taxon>Bacillati</taxon>
        <taxon>Chloroflexota</taxon>
        <taxon>Anaerolineae</taxon>
        <taxon>Anaerolineales</taxon>
        <taxon>Anaerolineaceae</taxon>
        <taxon>Levilinea</taxon>
    </lineage>
</organism>
<keyword evidence="5" id="KW-1185">Reference proteome</keyword>
<dbReference type="SMART" id="SM00116">
    <property type="entry name" value="CBS"/>
    <property type="match status" value="2"/>
</dbReference>
<evidence type="ECO:0000313" key="5">
    <source>
        <dbReference type="Proteomes" id="UP000050501"/>
    </source>
</evidence>
<dbReference type="PROSITE" id="PS51371">
    <property type="entry name" value="CBS"/>
    <property type="match status" value="2"/>
</dbReference>
<dbReference type="PANTHER" id="PTHR43080:SF26">
    <property type="entry name" value="REGULATORY PROTEIN"/>
    <property type="match status" value="1"/>
</dbReference>
<dbReference type="Gene3D" id="3.10.580.10">
    <property type="entry name" value="CBS-domain"/>
    <property type="match status" value="1"/>
</dbReference>
<comment type="caution">
    <text evidence="4">The sequence shown here is derived from an EMBL/GenBank/DDBJ whole genome shotgun (WGS) entry which is preliminary data.</text>
</comment>
<keyword evidence="1 2" id="KW-0129">CBS domain</keyword>
<dbReference type="STRING" id="229921.ADN01_12470"/>
<reference evidence="4 5" key="1">
    <citation type="submission" date="2015-07" db="EMBL/GenBank/DDBJ databases">
        <title>Genome sequence of Levilinea saccharolytica DSM 16555.</title>
        <authorList>
            <person name="Hemp J."/>
            <person name="Ward L.M."/>
            <person name="Pace L.A."/>
            <person name="Fischer W.W."/>
        </authorList>
    </citation>
    <scope>NUCLEOTIDE SEQUENCE [LARGE SCALE GENOMIC DNA]</scope>
    <source>
        <strain evidence="4 5">KIBI-1</strain>
    </source>
</reference>
<feature type="domain" description="CBS" evidence="3">
    <location>
        <begin position="7"/>
        <end position="63"/>
    </location>
</feature>
<evidence type="ECO:0000256" key="2">
    <source>
        <dbReference type="PROSITE-ProRule" id="PRU00703"/>
    </source>
</evidence>
<dbReference type="InterPro" id="IPR045865">
    <property type="entry name" value="ACT-like_dom_sf"/>
</dbReference>
<dbReference type="EMBL" id="LGCM01000043">
    <property type="protein sequence ID" value="KPL80077.1"/>
    <property type="molecule type" value="Genomic_DNA"/>
</dbReference>
<dbReference type="Pfam" id="PF00571">
    <property type="entry name" value="CBS"/>
    <property type="match status" value="2"/>
</dbReference>
<dbReference type="InterPro" id="IPR051257">
    <property type="entry name" value="Diverse_CBS-Domain"/>
</dbReference>
<dbReference type="PANTHER" id="PTHR43080">
    <property type="entry name" value="CBS DOMAIN-CONTAINING PROTEIN CBSX3, MITOCHONDRIAL"/>
    <property type="match status" value="1"/>
</dbReference>
<feature type="domain" description="CBS" evidence="3">
    <location>
        <begin position="82"/>
        <end position="138"/>
    </location>
</feature>
<dbReference type="SUPFAM" id="SSF54631">
    <property type="entry name" value="CBS-domain pair"/>
    <property type="match status" value="1"/>
</dbReference>
<evidence type="ECO:0000256" key="1">
    <source>
        <dbReference type="ARBA" id="ARBA00023122"/>
    </source>
</evidence>
<dbReference type="RefSeq" id="WP_062418111.1">
    <property type="nucleotide sequence ID" value="NZ_DF967974.1"/>
</dbReference>
<evidence type="ECO:0000313" key="4">
    <source>
        <dbReference type="EMBL" id="KPL80077.1"/>
    </source>
</evidence>
<evidence type="ECO:0000259" key="3">
    <source>
        <dbReference type="PROSITE" id="PS51371"/>
    </source>
</evidence>
<dbReference type="InterPro" id="IPR000644">
    <property type="entry name" value="CBS_dom"/>
</dbReference>